<dbReference type="AlphaFoldDB" id="A0A0W0VWC5"/>
<name>A0A0W0VWC5_9GAMM</name>
<organism evidence="1 2">
    <name type="scientific">Legionella lansingensis</name>
    <dbReference type="NCBI Taxonomy" id="45067"/>
    <lineage>
        <taxon>Bacteria</taxon>
        <taxon>Pseudomonadati</taxon>
        <taxon>Pseudomonadota</taxon>
        <taxon>Gammaproteobacteria</taxon>
        <taxon>Legionellales</taxon>
        <taxon>Legionellaceae</taxon>
        <taxon>Legionella</taxon>
    </lineage>
</organism>
<dbReference type="RefSeq" id="WP_028373034.1">
    <property type="nucleotide sequence ID" value="NZ_CAAAJD010000009.1"/>
</dbReference>
<evidence type="ECO:0000313" key="2">
    <source>
        <dbReference type="Proteomes" id="UP000054869"/>
    </source>
</evidence>
<comment type="caution">
    <text evidence="1">The sequence shown here is derived from an EMBL/GenBank/DDBJ whole genome shotgun (WGS) entry which is preliminary data.</text>
</comment>
<dbReference type="EMBL" id="LNYI01000010">
    <property type="protein sequence ID" value="KTD24322.1"/>
    <property type="molecule type" value="Genomic_DNA"/>
</dbReference>
<dbReference type="PATRIC" id="fig|45067.4.peg.485"/>
<proteinExistence type="predicted"/>
<sequence length="485" mass="55652">MNKRLVILSVPNIRIARVLLNDHILGAVKDDADIVVATPFADDDAFRNEYRSSKLGFFPIKLPKQQPRLIQILYSLSELMRTVAFYRRNRRRGLQYYWSIMTKQFGEDGKDTSDPWLRRLVKQLTSIVGLWRGAWKVLDWLIGRSVFRSPMLENLVGQYQEVTLVQASSWGEQDRMLAWNARRFRFRTVLVPYTTDQLWVNGYLLCNYDAVCVQGPFEEHCARNYHQVPESRMIRLGSMWFRTIDRIVKNSPELREVNQKKDKRVMLYAGVSRIYFPRESEFQAIDALITANKNGLFGESTKLVYRPYAMTSEERAEIMERYGETLLQLQWPEEVCAGLSSYSGGLITAQLLSYIQGLMDVDVLVMSHTTSLGIDAAYLGCAVVANFADNTGVLARRKTHLRFLKNGQLDFAPGTPISRSIPELVSLVQVLLHDKAEARKSGEKLVAQWDYQCNNSQDLLRTAILDEVAVEYATSVEKPVAYDME</sequence>
<gene>
    <name evidence="1" type="ORF">Llan_0461</name>
</gene>
<dbReference type="STRING" id="45067.Llan_0461"/>
<evidence type="ECO:0000313" key="1">
    <source>
        <dbReference type="EMBL" id="KTD24322.1"/>
    </source>
</evidence>
<reference evidence="1 2" key="1">
    <citation type="submission" date="2015-11" db="EMBL/GenBank/DDBJ databases">
        <title>Genomic analysis of 38 Legionella species identifies large and diverse effector repertoires.</title>
        <authorList>
            <person name="Burstein D."/>
            <person name="Amaro F."/>
            <person name="Zusman T."/>
            <person name="Lifshitz Z."/>
            <person name="Cohen O."/>
            <person name="Gilbert J.A."/>
            <person name="Pupko T."/>
            <person name="Shuman H.A."/>
            <person name="Segal G."/>
        </authorList>
    </citation>
    <scope>NUCLEOTIDE SEQUENCE [LARGE SCALE GENOMIC DNA]</scope>
    <source>
        <strain evidence="1 2">ATCC 49751</strain>
    </source>
</reference>
<keyword evidence="2" id="KW-1185">Reference proteome</keyword>
<accession>A0A0W0VWC5</accession>
<protein>
    <submittedName>
        <fullName evidence="1">Uncharacterized protein</fullName>
    </submittedName>
</protein>
<dbReference type="Proteomes" id="UP000054869">
    <property type="component" value="Unassembled WGS sequence"/>
</dbReference>